<sequence length="361" mass="39399">MAVGANPTEGQVAGLCQDTSSLRALKRIGVAVTRSGGSGLTVRAVKTARKVEEQHSATDEGLMQQKTFPKHIFGGKESASVKSVVAEVHFGQHQSGTLETVLGFHTSIFQGCDKRTTKLVFRRNPNGSILPGMGYGQQLLKEAGERCQGEVGTPFTLSLLSLVFTLSMSVGLRPSLFSVRRFHPPGPRWECKGGRVKGKEGYKVKSILACFANFRCHFSRPPSLSTPIKSDHSPMTCCVGTAVRFAPLQPSPSTSSDQVHTRTSVRGCLPRHINTSIARWGEERQGGEKRKKKSVEKVKLSGPERAKEKDDSHVLTRVPPLAYVYPSSLSVPLAFPPFNSFRQCFYLHPLLPISPSRSTTN</sequence>
<reference evidence="2 3" key="1">
    <citation type="submission" date="2019-03" db="EMBL/GenBank/DDBJ databases">
        <title>First draft genome of Liparis tanakae, snailfish: a comprehensive survey of snailfish specific genes.</title>
        <authorList>
            <person name="Kim W."/>
            <person name="Song I."/>
            <person name="Jeong J.-H."/>
            <person name="Kim D."/>
            <person name="Kim S."/>
            <person name="Ryu S."/>
            <person name="Song J.Y."/>
            <person name="Lee S.K."/>
        </authorList>
    </citation>
    <scope>NUCLEOTIDE SEQUENCE [LARGE SCALE GENOMIC DNA]</scope>
    <source>
        <tissue evidence="2">Muscle</tissue>
    </source>
</reference>
<comment type="caution">
    <text evidence="2">The sequence shown here is derived from an EMBL/GenBank/DDBJ whole genome shotgun (WGS) entry which is preliminary data.</text>
</comment>
<name>A0A4Z2J9L9_9TELE</name>
<dbReference type="Proteomes" id="UP000314294">
    <property type="component" value="Unassembled WGS sequence"/>
</dbReference>
<feature type="compositionally biased region" description="Basic and acidic residues" evidence="1">
    <location>
        <begin position="295"/>
        <end position="313"/>
    </location>
</feature>
<feature type="region of interest" description="Disordered" evidence="1">
    <location>
        <begin position="280"/>
        <end position="313"/>
    </location>
</feature>
<organism evidence="2 3">
    <name type="scientific">Liparis tanakae</name>
    <name type="common">Tanaka's snailfish</name>
    <dbReference type="NCBI Taxonomy" id="230148"/>
    <lineage>
        <taxon>Eukaryota</taxon>
        <taxon>Metazoa</taxon>
        <taxon>Chordata</taxon>
        <taxon>Craniata</taxon>
        <taxon>Vertebrata</taxon>
        <taxon>Euteleostomi</taxon>
        <taxon>Actinopterygii</taxon>
        <taxon>Neopterygii</taxon>
        <taxon>Teleostei</taxon>
        <taxon>Neoteleostei</taxon>
        <taxon>Acanthomorphata</taxon>
        <taxon>Eupercaria</taxon>
        <taxon>Perciformes</taxon>
        <taxon>Cottioidei</taxon>
        <taxon>Cottales</taxon>
        <taxon>Liparidae</taxon>
        <taxon>Liparis</taxon>
    </lineage>
</organism>
<accession>A0A4Z2J9L9</accession>
<keyword evidence="3" id="KW-1185">Reference proteome</keyword>
<protein>
    <submittedName>
        <fullName evidence="2">Uncharacterized protein</fullName>
    </submittedName>
</protein>
<proteinExistence type="predicted"/>
<dbReference type="AlphaFoldDB" id="A0A4Z2J9L9"/>
<gene>
    <name evidence="2" type="ORF">EYF80_003468</name>
</gene>
<dbReference type="EMBL" id="SRLO01000016">
    <property type="protein sequence ID" value="TNN86383.1"/>
    <property type="molecule type" value="Genomic_DNA"/>
</dbReference>
<evidence type="ECO:0000313" key="2">
    <source>
        <dbReference type="EMBL" id="TNN86383.1"/>
    </source>
</evidence>
<evidence type="ECO:0000256" key="1">
    <source>
        <dbReference type="SAM" id="MobiDB-lite"/>
    </source>
</evidence>
<evidence type="ECO:0000313" key="3">
    <source>
        <dbReference type="Proteomes" id="UP000314294"/>
    </source>
</evidence>